<evidence type="ECO:0000313" key="2">
    <source>
        <dbReference type="Proteomes" id="UP000054248"/>
    </source>
</evidence>
<dbReference type="AlphaFoldDB" id="A0A0C3Q1M7"/>
<name>A0A0C3Q1M7_9AGAM</name>
<dbReference type="Proteomes" id="UP000054248">
    <property type="component" value="Unassembled WGS sequence"/>
</dbReference>
<organism evidence="1 2">
    <name type="scientific">Tulasnella calospora MUT 4182</name>
    <dbReference type="NCBI Taxonomy" id="1051891"/>
    <lineage>
        <taxon>Eukaryota</taxon>
        <taxon>Fungi</taxon>
        <taxon>Dikarya</taxon>
        <taxon>Basidiomycota</taxon>
        <taxon>Agaricomycotina</taxon>
        <taxon>Agaricomycetes</taxon>
        <taxon>Cantharellales</taxon>
        <taxon>Tulasnellaceae</taxon>
        <taxon>Tulasnella</taxon>
    </lineage>
</organism>
<evidence type="ECO:0000313" key="1">
    <source>
        <dbReference type="EMBL" id="KIO22150.1"/>
    </source>
</evidence>
<reference evidence="1 2" key="1">
    <citation type="submission" date="2014-04" db="EMBL/GenBank/DDBJ databases">
        <authorList>
            <consortium name="DOE Joint Genome Institute"/>
            <person name="Kuo A."/>
            <person name="Girlanda M."/>
            <person name="Perotto S."/>
            <person name="Kohler A."/>
            <person name="Nagy L.G."/>
            <person name="Floudas D."/>
            <person name="Copeland A."/>
            <person name="Barry K.W."/>
            <person name="Cichocki N."/>
            <person name="Veneault-Fourrey C."/>
            <person name="LaButti K."/>
            <person name="Lindquist E.A."/>
            <person name="Lipzen A."/>
            <person name="Lundell T."/>
            <person name="Morin E."/>
            <person name="Murat C."/>
            <person name="Sun H."/>
            <person name="Tunlid A."/>
            <person name="Henrissat B."/>
            <person name="Grigoriev I.V."/>
            <person name="Hibbett D.S."/>
            <person name="Martin F."/>
            <person name="Nordberg H.P."/>
            <person name="Cantor M.N."/>
            <person name="Hua S.X."/>
        </authorList>
    </citation>
    <scope>NUCLEOTIDE SEQUENCE [LARGE SCALE GENOMIC DNA]</scope>
    <source>
        <strain evidence="1 2">MUT 4182</strain>
    </source>
</reference>
<accession>A0A0C3Q1M7</accession>
<dbReference type="EMBL" id="KN823117">
    <property type="protein sequence ID" value="KIO22150.1"/>
    <property type="molecule type" value="Genomic_DNA"/>
</dbReference>
<proteinExistence type="predicted"/>
<reference evidence="2" key="2">
    <citation type="submission" date="2015-01" db="EMBL/GenBank/DDBJ databases">
        <title>Evolutionary Origins and Diversification of the Mycorrhizal Mutualists.</title>
        <authorList>
            <consortium name="DOE Joint Genome Institute"/>
            <consortium name="Mycorrhizal Genomics Consortium"/>
            <person name="Kohler A."/>
            <person name="Kuo A."/>
            <person name="Nagy L.G."/>
            <person name="Floudas D."/>
            <person name="Copeland A."/>
            <person name="Barry K.W."/>
            <person name="Cichocki N."/>
            <person name="Veneault-Fourrey C."/>
            <person name="LaButti K."/>
            <person name="Lindquist E.A."/>
            <person name="Lipzen A."/>
            <person name="Lundell T."/>
            <person name="Morin E."/>
            <person name="Murat C."/>
            <person name="Riley R."/>
            <person name="Ohm R."/>
            <person name="Sun H."/>
            <person name="Tunlid A."/>
            <person name="Henrissat B."/>
            <person name="Grigoriev I.V."/>
            <person name="Hibbett D.S."/>
            <person name="Martin F."/>
        </authorList>
    </citation>
    <scope>NUCLEOTIDE SEQUENCE [LARGE SCALE GENOMIC DNA]</scope>
    <source>
        <strain evidence="2">MUT 4182</strain>
    </source>
</reference>
<sequence length="72" mass="8273">MKWTRRDLFLHVGGFSRMSHVHKAIQNGPNTSHCPTRRIHFLRPPCKHFDDLANSVNSSTLGTKCQKKKRGC</sequence>
<protein>
    <submittedName>
        <fullName evidence="1">Uncharacterized protein</fullName>
    </submittedName>
</protein>
<keyword evidence="2" id="KW-1185">Reference proteome</keyword>
<gene>
    <name evidence="1" type="ORF">M407DRAFT_120186</name>
</gene>
<dbReference type="HOGENOM" id="CLU_2724065_0_0_1"/>